<dbReference type="EC" id="2.2.1.1" evidence="3 10"/>
<dbReference type="InterPro" id="IPR020826">
    <property type="entry name" value="Transketolase_BS"/>
</dbReference>
<comment type="cofactor">
    <cofactor evidence="14">
        <name>Mg(2+)</name>
        <dbReference type="ChEBI" id="CHEBI:18420"/>
    </cofactor>
    <text evidence="14">Binds 1 Mg(2+) ion per subunit. Can also utilize other divalent metal cations, such as Ca(2+), Mn(2+) and Co(2+).</text>
</comment>
<organism evidence="18 19">
    <name type="scientific">Roseiflexus castenholzii (strain DSM 13941 / HLO8)</name>
    <dbReference type="NCBI Taxonomy" id="383372"/>
    <lineage>
        <taxon>Bacteria</taxon>
        <taxon>Bacillati</taxon>
        <taxon>Chloroflexota</taxon>
        <taxon>Chloroflexia</taxon>
        <taxon>Chloroflexales</taxon>
        <taxon>Roseiflexineae</taxon>
        <taxon>Roseiflexaceae</taxon>
        <taxon>Roseiflexus</taxon>
    </lineage>
</organism>
<evidence type="ECO:0000256" key="5">
    <source>
        <dbReference type="ARBA" id="ARBA00022679"/>
    </source>
</evidence>
<dbReference type="PANTHER" id="PTHR43522">
    <property type="entry name" value="TRANSKETOLASE"/>
    <property type="match status" value="1"/>
</dbReference>
<feature type="binding site" evidence="12">
    <location>
        <position position="525"/>
    </location>
    <ligand>
        <name>substrate</name>
    </ligand>
</feature>
<dbReference type="Pfam" id="PF22613">
    <property type="entry name" value="Transketolase_C_1"/>
    <property type="match status" value="1"/>
</dbReference>
<feature type="site" description="Important for catalytic activity" evidence="15">
    <location>
        <position position="267"/>
    </location>
</feature>
<feature type="site" description="Important for catalytic activity" evidence="15">
    <location>
        <position position="33"/>
    </location>
</feature>
<dbReference type="PROSITE" id="PS00802">
    <property type="entry name" value="TRANSKETOLASE_2"/>
    <property type="match status" value="1"/>
</dbReference>
<accession>A7NGG0</accession>
<evidence type="ECO:0000313" key="19">
    <source>
        <dbReference type="Proteomes" id="UP000000263"/>
    </source>
</evidence>
<dbReference type="CDD" id="cd07033">
    <property type="entry name" value="TPP_PYR_DXS_TK_like"/>
    <property type="match status" value="1"/>
</dbReference>
<proteinExistence type="inferred from homology"/>
<dbReference type="Gene3D" id="3.40.50.920">
    <property type="match status" value="1"/>
</dbReference>
<dbReference type="GO" id="GO:0046872">
    <property type="term" value="F:metal ion binding"/>
    <property type="evidence" value="ECO:0007669"/>
    <property type="project" value="UniProtKB-KW"/>
</dbReference>
<dbReference type="GO" id="GO:0004802">
    <property type="term" value="F:transketolase activity"/>
    <property type="evidence" value="ECO:0007669"/>
    <property type="project" value="UniProtKB-UniRule"/>
</dbReference>
<dbReference type="InterPro" id="IPR033247">
    <property type="entry name" value="Transketolase_fam"/>
</dbReference>
<keyword evidence="7 14" id="KW-0460">Magnesium</keyword>
<keyword evidence="16" id="KW-0106">Calcium</keyword>
<feature type="binding site" evidence="12">
    <location>
        <position position="267"/>
    </location>
    <ligand>
        <name>substrate</name>
    </ligand>
</feature>
<keyword evidence="5 16" id="KW-0808">Transferase</keyword>
<dbReference type="SUPFAM" id="SSF52922">
    <property type="entry name" value="TK C-terminal domain-like"/>
    <property type="match status" value="1"/>
</dbReference>
<feature type="binding site" evidence="13">
    <location>
        <position position="442"/>
    </location>
    <ligand>
        <name>thiamine diphosphate</name>
        <dbReference type="ChEBI" id="CHEBI:58937"/>
    </ligand>
</feature>
<feature type="binding site" evidence="13">
    <location>
        <begin position="121"/>
        <end position="123"/>
    </location>
    <ligand>
        <name>thiamine diphosphate</name>
        <dbReference type="ChEBI" id="CHEBI:58937"/>
    </ligand>
</feature>
<evidence type="ECO:0000256" key="1">
    <source>
        <dbReference type="ARBA" id="ARBA00007131"/>
    </source>
</evidence>
<dbReference type="InterPro" id="IPR055152">
    <property type="entry name" value="Transketolase-like_C_2"/>
</dbReference>
<evidence type="ECO:0000256" key="12">
    <source>
        <dbReference type="PIRSR" id="PIRSR605478-2"/>
    </source>
</evidence>
<dbReference type="KEGG" id="rca:Rcas_0416"/>
<dbReference type="FunFam" id="3.40.50.970:FF:000003">
    <property type="entry name" value="Transketolase"/>
    <property type="match status" value="1"/>
</dbReference>
<dbReference type="Gene3D" id="3.40.50.970">
    <property type="match status" value="2"/>
</dbReference>
<feature type="binding site" evidence="12">
    <location>
        <position position="466"/>
    </location>
    <ligand>
        <name>substrate</name>
    </ligand>
</feature>
<evidence type="ECO:0000256" key="3">
    <source>
        <dbReference type="ARBA" id="ARBA00013152"/>
    </source>
</evidence>
<sequence>MIMTSSYTDLDRLAINTIRTLAIDAVQAANSGHPGMPLGAAPMAYVLWTRFLRFDPVDPSWPDRDRFVLSAGHGSMLLYSLLHLTGFDLSLDELRRFRQWGSKTPGHPERHLTPGVEVSTGPLGQGFGNGVGMALAEAFLAATYNRPGHTLFDHYTYAIVSDGDLMEGVAAEAASLAGHLKLGKLIYLYDDNHISLDGPTSLAFTEDVLLRFAAYGWHTARVPDGNDLDAIEAAIREAQAVTDRPSLIAVRTIIGYGSPLAGTSKVHGSPLGAEGVRATKQALGWNPDAAFFVPEEVHALMRLARERGAALRSDWQARFEAYAAAYPTEARGLRQALAGTLPEGWIERLPTFSPTGGDLATREASGKTIQALYEAIPWMIGGSADLSESTKTPYATTTSFQANCRTGRVIWFGVREHAMGAILNGMAAHGGVRPYGGTFLVFSDYMRGAIRLAALSHHPVVYVFTHDSIGLGEDGPTHQPVEHLAALRAIPNLWVIRPADANETVIAWQIALERADGPTALILSRQKLPVFDRSALAPAENVRRGAYVLCDAEEETLHIILMASGSEVALALAAQAALREHGVAARVVSFPSWELFALQPQEYRESVLPPDVRARLAIEAGVAQGWERWVGDQGACISVETFGASAPYQVVFQQYGFTVENVVERALKVYARVSGREG</sequence>
<comment type="function">
    <text evidence="16">Catalyzes the transfer of a two-carbon ketol group from a ketose donor to an aldose acceptor, via a covalent intermediate with the cofactor thiamine pyrophosphate.</text>
</comment>
<feature type="binding site" evidence="13">
    <location>
        <position position="192"/>
    </location>
    <ligand>
        <name>thiamine diphosphate</name>
        <dbReference type="ChEBI" id="CHEBI:58937"/>
    </ligand>
</feature>
<dbReference type="InterPro" id="IPR029061">
    <property type="entry name" value="THDP-binding"/>
</dbReference>
<dbReference type="EMBL" id="CP000804">
    <property type="protein sequence ID" value="ABU56547.1"/>
    <property type="molecule type" value="Genomic_DNA"/>
</dbReference>
<keyword evidence="19" id="KW-1185">Reference proteome</keyword>
<dbReference type="NCBIfam" id="TIGR00232">
    <property type="entry name" value="tktlase_bact"/>
    <property type="match status" value="1"/>
</dbReference>
<feature type="binding site" evidence="12">
    <location>
        <position position="33"/>
    </location>
    <ligand>
        <name>substrate</name>
    </ligand>
</feature>
<protein>
    <recommendedName>
        <fullName evidence="4 10">Transketolase</fullName>
        <ecNumber evidence="3 10">2.2.1.1</ecNumber>
    </recommendedName>
</protein>
<comment type="cofactor">
    <cofactor evidence="13">
        <name>thiamine diphosphate</name>
        <dbReference type="ChEBI" id="CHEBI:58937"/>
    </cofactor>
    <text evidence="13">Binds 1 thiamine pyrophosphate per subunit. During the reaction, the substrate forms a covalent intermediate with the cofactor.</text>
</comment>
<feature type="binding site" evidence="14">
    <location>
        <position position="192"/>
    </location>
    <ligand>
        <name>Mg(2+)</name>
        <dbReference type="ChEBI" id="CHEBI:18420"/>
    </ligand>
</feature>
<dbReference type="FunFam" id="3.40.50.920:FF:000003">
    <property type="entry name" value="Transketolase"/>
    <property type="match status" value="1"/>
</dbReference>
<feature type="binding site" evidence="13">
    <location>
        <position position="267"/>
    </location>
    <ligand>
        <name>thiamine diphosphate</name>
        <dbReference type="ChEBI" id="CHEBI:58937"/>
    </ligand>
</feature>
<dbReference type="HOGENOM" id="CLU_009227_0_0_0"/>
<gene>
    <name evidence="18" type="ordered locus">Rcas_0416</name>
</gene>
<dbReference type="GO" id="GO:0005829">
    <property type="term" value="C:cytosol"/>
    <property type="evidence" value="ECO:0007669"/>
    <property type="project" value="TreeGrafter"/>
</dbReference>
<evidence type="ECO:0000256" key="9">
    <source>
        <dbReference type="ARBA" id="ARBA00049473"/>
    </source>
</evidence>
<evidence type="ECO:0000256" key="11">
    <source>
        <dbReference type="PIRSR" id="PIRSR605478-1"/>
    </source>
</evidence>
<name>A7NGG0_ROSCS</name>
<dbReference type="FunFam" id="3.40.50.970:FF:000004">
    <property type="entry name" value="Transketolase"/>
    <property type="match status" value="1"/>
</dbReference>
<feature type="binding site" evidence="12">
    <location>
        <position position="362"/>
    </location>
    <ligand>
        <name>substrate</name>
    </ligand>
</feature>
<feature type="active site" description="Proton donor" evidence="11">
    <location>
        <position position="416"/>
    </location>
</feature>
<feature type="binding site" evidence="12">
    <location>
        <position position="474"/>
    </location>
    <ligand>
        <name>substrate</name>
    </ligand>
</feature>
<dbReference type="AlphaFoldDB" id="A7NGG0"/>
<keyword evidence="6 14" id="KW-0479">Metal-binding</keyword>
<dbReference type="GO" id="GO:0006098">
    <property type="term" value="P:pentose-phosphate shunt"/>
    <property type="evidence" value="ECO:0007669"/>
    <property type="project" value="TreeGrafter"/>
</dbReference>
<dbReference type="PROSITE" id="PS00801">
    <property type="entry name" value="TRANSKETOLASE_1"/>
    <property type="match status" value="1"/>
</dbReference>
<evidence type="ECO:0000256" key="6">
    <source>
        <dbReference type="ARBA" id="ARBA00022723"/>
    </source>
</evidence>
<evidence type="ECO:0000256" key="4">
    <source>
        <dbReference type="ARBA" id="ARBA00016662"/>
    </source>
</evidence>
<evidence type="ECO:0000256" key="14">
    <source>
        <dbReference type="PIRSR" id="PIRSR605478-4"/>
    </source>
</evidence>
<comment type="catalytic activity">
    <reaction evidence="9 16">
        <text>D-sedoheptulose 7-phosphate + D-glyceraldehyde 3-phosphate = aldehydo-D-ribose 5-phosphate + D-xylulose 5-phosphate</text>
        <dbReference type="Rhea" id="RHEA:10508"/>
        <dbReference type="ChEBI" id="CHEBI:57483"/>
        <dbReference type="ChEBI" id="CHEBI:57737"/>
        <dbReference type="ChEBI" id="CHEBI:58273"/>
        <dbReference type="ChEBI" id="CHEBI:59776"/>
        <dbReference type="EC" id="2.2.1.1"/>
    </reaction>
</comment>
<evidence type="ECO:0000259" key="17">
    <source>
        <dbReference type="SMART" id="SM00861"/>
    </source>
</evidence>
<comment type="cofactor">
    <cofactor evidence="16">
        <name>Mg(2+)</name>
        <dbReference type="ChEBI" id="CHEBI:18420"/>
    </cofactor>
    <cofactor evidence="16">
        <name>Ca(2+)</name>
        <dbReference type="ChEBI" id="CHEBI:29108"/>
    </cofactor>
    <cofactor evidence="16">
        <name>Mn(2+)</name>
        <dbReference type="ChEBI" id="CHEBI:29035"/>
    </cofactor>
    <cofactor evidence="16">
        <name>Co(2+)</name>
        <dbReference type="ChEBI" id="CHEBI:48828"/>
    </cofactor>
    <text evidence="16">Binds 1 Mg(2+) ion per subunit. Can also utilize other divalent metal cations, such as Ca(2+), Mn(2+) and Co(2+).</text>
</comment>
<dbReference type="PANTHER" id="PTHR43522:SF2">
    <property type="entry name" value="TRANSKETOLASE 1-RELATED"/>
    <property type="match status" value="1"/>
</dbReference>
<evidence type="ECO:0000256" key="15">
    <source>
        <dbReference type="PIRSR" id="PIRSR605478-5"/>
    </source>
</evidence>
<feature type="binding site" evidence="14">
    <location>
        <position position="194"/>
    </location>
    <ligand>
        <name>Mg(2+)</name>
        <dbReference type="ChEBI" id="CHEBI:18420"/>
    </ligand>
</feature>
<feature type="domain" description="Transketolase-like pyrimidine-binding" evidence="17">
    <location>
        <begin position="359"/>
        <end position="530"/>
    </location>
</feature>
<reference evidence="18 19" key="1">
    <citation type="submission" date="2007-08" db="EMBL/GenBank/DDBJ databases">
        <title>Complete sequence of Roseiflexus castenholzii DSM 13941.</title>
        <authorList>
            <consortium name="US DOE Joint Genome Institute"/>
            <person name="Copeland A."/>
            <person name="Lucas S."/>
            <person name="Lapidus A."/>
            <person name="Barry K."/>
            <person name="Glavina del Rio T."/>
            <person name="Dalin E."/>
            <person name="Tice H."/>
            <person name="Pitluck S."/>
            <person name="Thompson L.S."/>
            <person name="Brettin T."/>
            <person name="Bruce D."/>
            <person name="Detter J.C."/>
            <person name="Han C."/>
            <person name="Tapia R."/>
            <person name="Schmutz J."/>
            <person name="Larimer F."/>
            <person name="Land M."/>
            <person name="Hauser L."/>
            <person name="Kyrpides N."/>
            <person name="Mikhailova N."/>
            <person name="Bryant D.A."/>
            <person name="Hanada S."/>
            <person name="Tsukatani Y."/>
            <person name="Richardson P."/>
        </authorList>
    </citation>
    <scope>NUCLEOTIDE SEQUENCE [LARGE SCALE GENOMIC DNA]</scope>
    <source>
        <strain evidence="19">DSM 13941 / HLO8</strain>
    </source>
</reference>
<dbReference type="Pfam" id="PF00456">
    <property type="entry name" value="Transketolase_N"/>
    <property type="match status" value="1"/>
</dbReference>
<evidence type="ECO:0000256" key="2">
    <source>
        <dbReference type="ARBA" id="ARBA00011738"/>
    </source>
</evidence>
<dbReference type="InterPro" id="IPR005475">
    <property type="entry name" value="Transketolase-like_Pyr-bd"/>
</dbReference>
<comment type="similarity">
    <text evidence="1 16">Belongs to the transketolase family.</text>
</comment>
<feature type="binding site" evidence="12">
    <location>
        <position position="478"/>
    </location>
    <ligand>
        <name>substrate</name>
    </ligand>
</feature>
<evidence type="ECO:0000256" key="13">
    <source>
        <dbReference type="PIRSR" id="PIRSR605478-3"/>
    </source>
</evidence>
<feature type="binding site" evidence="14">
    <location>
        <position position="162"/>
    </location>
    <ligand>
        <name>Mg(2+)</name>
        <dbReference type="ChEBI" id="CHEBI:18420"/>
    </ligand>
</feature>
<dbReference type="Pfam" id="PF02779">
    <property type="entry name" value="Transket_pyr"/>
    <property type="match status" value="1"/>
</dbReference>
<evidence type="ECO:0000313" key="18">
    <source>
        <dbReference type="EMBL" id="ABU56547.1"/>
    </source>
</evidence>
<dbReference type="SMART" id="SM00861">
    <property type="entry name" value="Transket_pyr"/>
    <property type="match status" value="1"/>
</dbReference>
<feature type="binding site" evidence="13">
    <location>
        <position position="73"/>
    </location>
    <ligand>
        <name>thiamine diphosphate</name>
        <dbReference type="ChEBI" id="CHEBI:58937"/>
    </ligand>
</feature>
<dbReference type="STRING" id="383372.Rcas_0416"/>
<evidence type="ECO:0000256" key="10">
    <source>
        <dbReference type="NCBIfam" id="TIGR00232"/>
    </source>
</evidence>
<dbReference type="CDD" id="cd02012">
    <property type="entry name" value="TPP_TK"/>
    <property type="match status" value="1"/>
</dbReference>
<feature type="binding site" evidence="12">
    <location>
        <position position="389"/>
    </location>
    <ligand>
        <name>substrate</name>
    </ligand>
</feature>
<evidence type="ECO:0000256" key="16">
    <source>
        <dbReference type="RuleBase" id="RU004996"/>
    </source>
</evidence>
<dbReference type="InterPro" id="IPR005478">
    <property type="entry name" value="Transketolase_bac-like"/>
</dbReference>
<feature type="binding site" evidence="13">
    <location>
        <position position="163"/>
    </location>
    <ligand>
        <name>thiamine diphosphate</name>
        <dbReference type="ChEBI" id="CHEBI:58937"/>
    </ligand>
</feature>
<dbReference type="InterPro" id="IPR009014">
    <property type="entry name" value="Transketo_C/PFOR_II"/>
</dbReference>
<dbReference type="InterPro" id="IPR005474">
    <property type="entry name" value="Transketolase_N"/>
</dbReference>
<dbReference type="Proteomes" id="UP000000263">
    <property type="component" value="Chromosome"/>
</dbReference>
<dbReference type="SUPFAM" id="SSF52518">
    <property type="entry name" value="Thiamin diphosphate-binding fold (THDP-binding)"/>
    <property type="match status" value="2"/>
</dbReference>
<evidence type="ECO:0000256" key="7">
    <source>
        <dbReference type="ARBA" id="ARBA00022842"/>
    </source>
</evidence>
<evidence type="ECO:0000256" key="8">
    <source>
        <dbReference type="ARBA" id="ARBA00023052"/>
    </source>
</evidence>
<dbReference type="InterPro" id="IPR049557">
    <property type="entry name" value="Transketolase_CS"/>
</dbReference>
<dbReference type="eggNOG" id="COG0021">
    <property type="taxonomic scope" value="Bacteria"/>
</dbReference>
<comment type="subunit">
    <text evidence="2 16">Homodimer.</text>
</comment>
<keyword evidence="8 13" id="KW-0786">Thiamine pyrophosphate</keyword>